<keyword evidence="4" id="KW-0808">Transferase</keyword>
<keyword evidence="3" id="KW-0328">Glycosyltransferase</keyword>
<keyword evidence="2" id="KW-1003">Cell membrane</keyword>
<protein>
    <recommendedName>
        <fullName evidence="11">Hyaluronan synthase</fullName>
    </recommendedName>
</protein>
<dbReference type="Gene3D" id="3.90.550.10">
    <property type="entry name" value="Spore Coat Polysaccharide Biosynthesis Protein SpsA, Chain A"/>
    <property type="match status" value="1"/>
</dbReference>
<dbReference type="Pfam" id="PF13641">
    <property type="entry name" value="Glyco_tranf_2_3"/>
    <property type="match status" value="1"/>
</dbReference>
<dbReference type="Proteomes" id="UP000070598">
    <property type="component" value="Unassembled WGS sequence"/>
</dbReference>
<evidence type="ECO:0000256" key="6">
    <source>
        <dbReference type="SAM" id="Phobius"/>
    </source>
</evidence>
<dbReference type="GO" id="GO:0005886">
    <property type="term" value="C:plasma membrane"/>
    <property type="evidence" value="ECO:0007669"/>
    <property type="project" value="UniProtKB-SubCell"/>
</dbReference>
<evidence type="ECO:0000256" key="5">
    <source>
        <dbReference type="ARBA" id="ARBA00023136"/>
    </source>
</evidence>
<evidence type="ECO:0000256" key="3">
    <source>
        <dbReference type="ARBA" id="ARBA00022676"/>
    </source>
</evidence>
<dbReference type="AlphaFoldDB" id="A0A132NEC3"/>
<proteinExistence type="predicted"/>
<dbReference type="InterPro" id="IPR029044">
    <property type="entry name" value="Nucleotide-diphossugar_trans"/>
</dbReference>
<evidence type="ECO:0000313" key="8">
    <source>
        <dbReference type="EMBL" id="KWX08474.1"/>
    </source>
</evidence>
<reference evidence="8 10" key="1">
    <citation type="submission" date="2015-02" db="EMBL/GenBank/DDBJ databases">
        <title>Physiological reanalysis, assessment of diazotrophy, and genome sequences of multiple isolates of Streptomyces thermoautotrophicus.</title>
        <authorList>
            <person name="MacKellar D.C."/>
            <person name="Lieber L."/>
            <person name="Norman J."/>
            <person name="Bolger A."/>
            <person name="Tobin C."/>
            <person name="Murray J.W."/>
            <person name="Prell J."/>
        </authorList>
    </citation>
    <scope>NUCLEOTIDE SEQUENCE [LARGE SCALE GENOMIC DNA]</scope>
    <source>
        <strain evidence="8 10">UBT1</strain>
    </source>
</reference>
<evidence type="ECO:0000313" key="10">
    <source>
        <dbReference type="Proteomes" id="UP000070659"/>
    </source>
</evidence>
<comment type="caution">
    <text evidence="8">The sequence shown here is derived from an EMBL/GenBank/DDBJ whole genome shotgun (WGS) entry which is preliminary data.</text>
</comment>
<dbReference type="GO" id="GO:0050501">
    <property type="term" value="F:hyaluronan synthase activity"/>
    <property type="evidence" value="ECO:0007669"/>
    <property type="project" value="TreeGrafter"/>
</dbReference>
<evidence type="ECO:0000256" key="2">
    <source>
        <dbReference type="ARBA" id="ARBA00022475"/>
    </source>
</evidence>
<dbReference type="GO" id="GO:0085029">
    <property type="term" value="P:extracellular matrix assembly"/>
    <property type="evidence" value="ECO:0007669"/>
    <property type="project" value="TreeGrafter"/>
</dbReference>
<keyword evidence="5 6" id="KW-0472">Membrane</keyword>
<keyword evidence="6" id="KW-0812">Transmembrane</keyword>
<feature type="transmembrane region" description="Helical" evidence="6">
    <location>
        <begin position="403"/>
        <end position="423"/>
    </location>
</feature>
<dbReference type="EMBL" id="JYIJ01000019">
    <property type="protein sequence ID" value="KWW98238.1"/>
    <property type="molecule type" value="Genomic_DNA"/>
</dbReference>
<evidence type="ECO:0000313" key="9">
    <source>
        <dbReference type="Proteomes" id="UP000070598"/>
    </source>
</evidence>
<dbReference type="PANTHER" id="PTHR22913:SF12">
    <property type="entry name" value="MANNURONAN SYNTHASE"/>
    <property type="match status" value="1"/>
</dbReference>
<organism evidence="8 9">
    <name type="scientific">Carbonactinospora thermoautotrophica</name>
    <dbReference type="NCBI Taxonomy" id="1469144"/>
    <lineage>
        <taxon>Bacteria</taxon>
        <taxon>Bacillati</taxon>
        <taxon>Actinomycetota</taxon>
        <taxon>Actinomycetes</taxon>
        <taxon>Kitasatosporales</taxon>
        <taxon>Carbonactinosporaceae</taxon>
        <taxon>Carbonactinospora</taxon>
    </lineage>
</organism>
<comment type="subcellular location">
    <subcellularLocation>
        <location evidence="1">Cell membrane</location>
    </subcellularLocation>
</comment>
<dbReference type="SUPFAM" id="SSF53448">
    <property type="entry name" value="Nucleotide-diphospho-sugar transferases"/>
    <property type="match status" value="1"/>
</dbReference>
<dbReference type="GO" id="GO:0030213">
    <property type="term" value="P:hyaluronan biosynthetic process"/>
    <property type="evidence" value="ECO:0007669"/>
    <property type="project" value="TreeGrafter"/>
</dbReference>
<dbReference type="PATRIC" id="fig|1469144.8.peg.489"/>
<evidence type="ECO:0000256" key="1">
    <source>
        <dbReference type="ARBA" id="ARBA00004236"/>
    </source>
</evidence>
<accession>A0A132NEC3</accession>
<evidence type="ECO:0008006" key="11">
    <source>
        <dbReference type="Google" id="ProtNLM"/>
    </source>
</evidence>
<gene>
    <name evidence="7" type="ORF">TH66_19495</name>
    <name evidence="8" type="ORF">TR74_14830</name>
</gene>
<evidence type="ECO:0000313" key="7">
    <source>
        <dbReference type="EMBL" id="KWW98238.1"/>
    </source>
</evidence>
<feature type="transmembrane region" description="Helical" evidence="6">
    <location>
        <begin position="337"/>
        <end position="362"/>
    </location>
</feature>
<sequence length="446" mass="50746">MRRRVLLGVAIVICACVFWSFRHVASMIATVQGQGAQFAVVYTLAFVMLVWQMVLCLLERPRRVTARQQRMLDDLQVWVNIPVYNEDPRLLEAALSSLLNQTRKPQVIHVVDDCSNGTMPDGTKVDYTELSRRMVQAGRLQGVEVIWDRQPYNMGKRQAQGVTARRLPKGSIFVTVDSDSMLDPRAIEEILKPFADPEVMSVAGVVLASNNRKNLLARLTDLWFVTGQLVDRSSMSTLGAVLVNSGPLAAYRAEVLTENLDGYLNESFFGRHVEFSDDSMLTLYALQRGKAVQQPSAFAFTAMPETLGHHVRQYLRWMRGAFIRTWWRFKYLPLNSYAYWGHLIAWVQMVLSTVIFVTLFVVQPVLDRRIVPTLLLIPLLIAYGQGLRYLSIRRSDESLGSQLYTYALTPLAALWAFFVLRLIRWYAMLTCLKTGWGTRKKVEVAA</sequence>
<feature type="transmembrane region" description="Helical" evidence="6">
    <location>
        <begin position="39"/>
        <end position="58"/>
    </location>
</feature>
<dbReference type="PANTHER" id="PTHR22913">
    <property type="entry name" value="HYALURONAN SYNTHASE"/>
    <property type="match status" value="1"/>
</dbReference>
<name>A0A132NEC3_9ACTN</name>
<reference evidence="9" key="2">
    <citation type="submission" date="2015-02" db="EMBL/GenBank/DDBJ databases">
        <title>Physiological reanalysis, assessment of diazotrophy, and genome sequences of multiple isolates of Streptomyces thermoautotrophicus.</title>
        <authorList>
            <person name="MacKellar D.C."/>
            <person name="Lieber L."/>
            <person name="Norman J."/>
            <person name="Bolger A."/>
            <person name="Tobin C."/>
            <person name="Murray J.W."/>
            <person name="Friesen M."/>
            <person name="Prell J."/>
        </authorList>
    </citation>
    <scope>NUCLEOTIDE SEQUENCE [LARGE SCALE GENOMIC DNA]</scope>
    <source>
        <strain evidence="9">UBT1</strain>
    </source>
</reference>
<dbReference type="Proteomes" id="UP000070659">
    <property type="component" value="Unassembled WGS sequence"/>
</dbReference>
<feature type="transmembrane region" description="Helical" evidence="6">
    <location>
        <begin position="374"/>
        <end position="391"/>
    </location>
</feature>
<evidence type="ECO:0000256" key="4">
    <source>
        <dbReference type="ARBA" id="ARBA00022679"/>
    </source>
</evidence>
<keyword evidence="6" id="KW-1133">Transmembrane helix</keyword>
<dbReference type="PROSITE" id="PS51257">
    <property type="entry name" value="PROKAR_LIPOPROTEIN"/>
    <property type="match status" value="1"/>
</dbReference>
<dbReference type="EMBL" id="JYIK01000976">
    <property type="protein sequence ID" value="KWX08474.1"/>
    <property type="molecule type" value="Genomic_DNA"/>
</dbReference>